<dbReference type="InterPro" id="IPR011460">
    <property type="entry name" value="Lcl_C"/>
</dbReference>
<sequence length="200" mass="21768">MITIIDSPDGTRTIEIDALQAPTHAELKAPGFGRWPHRCRAGDFASGEIFRGAPAEPKARFMKLDAAGNPLPADTATFAAVLDNQTGLQWSGTLSEGLVDYAAAEKACQAFDLAGHGDWRLPTRAELESILDLSRHKPAADPVFFGDTRTDDWYWTSTPCAWRAGASWCVFFNFGVVDYHDHGSRCFVRAVRSASPAPGQ</sequence>
<gene>
    <name evidence="2" type="ORF">C6N40_06395</name>
</gene>
<dbReference type="AlphaFoldDB" id="A0A2P6MA24"/>
<comment type="caution">
    <text evidence="2">The sequence shown here is derived from an EMBL/GenBank/DDBJ whole genome shotgun (WGS) entry which is preliminary data.</text>
</comment>
<proteinExistence type="predicted"/>
<organism evidence="2 3">
    <name type="scientific">Arenimonas caeni</name>
    <dbReference type="NCBI Taxonomy" id="2058085"/>
    <lineage>
        <taxon>Bacteria</taxon>
        <taxon>Pseudomonadati</taxon>
        <taxon>Pseudomonadota</taxon>
        <taxon>Gammaproteobacteria</taxon>
        <taxon>Lysobacterales</taxon>
        <taxon>Lysobacteraceae</taxon>
        <taxon>Arenimonas</taxon>
    </lineage>
</organism>
<dbReference type="Pfam" id="PF07603">
    <property type="entry name" value="Lcl_C"/>
    <property type="match status" value="1"/>
</dbReference>
<dbReference type="PANTHER" id="PTHR35812:SF1">
    <property type="entry name" value="LIPOPROTEIN"/>
    <property type="match status" value="1"/>
</dbReference>
<protein>
    <recommendedName>
        <fullName evidence="1">Lcl C-terminal domain-containing protein</fullName>
    </recommendedName>
</protein>
<keyword evidence="3" id="KW-1185">Reference proteome</keyword>
<feature type="domain" description="Lcl C-terminal" evidence="1">
    <location>
        <begin position="80"/>
        <end position="192"/>
    </location>
</feature>
<accession>A0A2P6MA24</accession>
<dbReference type="OrthoDB" id="9793251at2"/>
<evidence type="ECO:0000259" key="1">
    <source>
        <dbReference type="Pfam" id="PF07603"/>
    </source>
</evidence>
<evidence type="ECO:0000313" key="2">
    <source>
        <dbReference type="EMBL" id="PRH82831.1"/>
    </source>
</evidence>
<name>A0A2P6MA24_9GAMM</name>
<dbReference type="EMBL" id="PVLF01000005">
    <property type="protein sequence ID" value="PRH82831.1"/>
    <property type="molecule type" value="Genomic_DNA"/>
</dbReference>
<evidence type="ECO:0000313" key="3">
    <source>
        <dbReference type="Proteomes" id="UP000241736"/>
    </source>
</evidence>
<reference evidence="2 3" key="1">
    <citation type="submission" date="2018-03" db="EMBL/GenBank/DDBJ databases">
        <title>Arenimonas caeni sp. nov., isolated from activated sludge.</title>
        <authorList>
            <person name="Liu H."/>
        </authorList>
    </citation>
    <scope>NUCLEOTIDE SEQUENCE [LARGE SCALE GENOMIC DNA]</scope>
    <source>
        <strain evidence="3">z29</strain>
    </source>
</reference>
<dbReference type="Proteomes" id="UP000241736">
    <property type="component" value="Unassembled WGS sequence"/>
</dbReference>
<dbReference type="PANTHER" id="PTHR35812">
    <property type="entry name" value="LIPOPROTEIN"/>
    <property type="match status" value="1"/>
</dbReference>